<name>A0AAN8QFM3_PATCE</name>
<evidence type="ECO:0000313" key="2">
    <source>
        <dbReference type="EMBL" id="KAK6192246.1"/>
    </source>
</evidence>
<evidence type="ECO:0000313" key="3">
    <source>
        <dbReference type="Proteomes" id="UP001347796"/>
    </source>
</evidence>
<sequence>MYSLVALSVFIVGFITSSFAVCPENHVVRAKECVAVFTRFGKASHQGPGEISQICSEVYGALDCLRD</sequence>
<keyword evidence="1" id="KW-0732">Signal</keyword>
<comment type="caution">
    <text evidence="2">The sequence shown here is derived from an EMBL/GenBank/DDBJ whole genome shotgun (WGS) entry which is preliminary data.</text>
</comment>
<feature type="chain" id="PRO_5043028622" evidence="1">
    <location>
        <begin position="21"/>
        <end position="67"/>
    </location>
</feature>
<accession>A0AAN8QFM3</accession>
<reference evidence="2 3" key="1">
    <citation type="submission" date="2024-01" db="EMBL/GenBank/DDBJ databases">
        <title>The genome of the rayed Mediterranean limpet Patella caerulea (Linnaeus, 1758).</title>
        <authorList>
            <person name="Anh-Thu Weber A."/>
            <person name="Halstead-Nussloch G."/>
        </authorList>
    </citation>
    <scope>NUCLEOTIDE SEQUENCE [LARGE SCALE GENOMIC DNA]</scope>
    <source>
        <strain evidence="2">AATW-2023a</strain>
        <tissue evidence="2">Whole specimen</tissue>
    </source>
</reference>
<evidence type="ECO:0000256" key="1">
    <source>
        <dbReference type="SAM" id="SignalP"/>
    </source>
</evidence>
<organism evidence="2 3">
    <name type="scientific">Patella caerulea</name>
    <name type="common">Rayed Mediterranean limpet</name>
    <dbReference type="NCBI Taxonomy" id="87958"/>
    <lineage>
        <taxon>Eukaryota</taxon>
        <taxon>Metazoa</taxon>
        <taxon>Spiralia</taxon>
        <taxon>Lophotrochozoa</taxon>
        <taxon>Mollusca</taxon>
        <taxon>Gastropoda</taxon>
        <taxon>Patellogastropoda</taxon>
        <taxon>Patelloidea</taxon>
        <taxon>Patellidae</taxon>
        <taxon>Patella</taxon>
    </lineage>
</organism>
<feature type="signal peptide" evidence="1">
    <location>
        <begin position="1"/>
        <end position="20"/>
    </location>
</feature>
<dbReference type="Proteomes" id="UP001347796">
    <property type="component" value="Unassembled WGS sequence"/>
</dbReference>
<gene>
    <name evidence="2" type="ORF">SNE40_003748</name>
</gene>
<dbReference type="AlphaFoldDB" id="A0AAN8QFM3"/>
<keyword evidence="3" id="KW-1185">Reference proteome</keyword>
<proteinExistence type="predicted"/>
<dbReference type="EMBL" id="JAZGQO010000002">
    <property type="protein sequence ID" value="KAK6192246.1"/>
    <property type="molecule type" value="Genomic_DNA"/>
</dbReference>
<protein>
    <submittedName>
        <fullName evidence="2">Uncharacterized protein</fullName>
    </submittedName>
</protein>